<dbReference type="SUPFAM" id="SSF52540">
    <property type="entry name" value="P-loop containing nucleoside triphosphate hydrolases"/>
    <property type="match status" value="1"/>
</dbReference>
<feature type="domain" description="ABC transmembrane type-1" evidence="11">
    <location>
        <begin position="15"/>
        <end position="302"/>
    </location>
</feature>
<evidence type="ECO:0000259" key="11">
    <source>
        <dbReference type="PROSITE" id="PS50929"/>
    </source>
</evidence>
<evidence type="ECO:0000313" key="13">
    <source>
        <dbReference type="Proteomes" id="UP000824070"/>
    </source>
</evidence>
<dbReference type="SUPFAM" id="SSF90123">
    <property type="entry name" value="ABC transporter transmembrane region"/>
    <property type="match status" value="1"/>
</dbReference>
<proteinExistence type="predicted"/>
<dbReference type="InterPro" id="IPR011527">
    <property type="entry name" value="ABC1_TM_dom"/>
</dbReference>
<dbReference type="SMART" id="SM00382">
    <property type="entry name" value="AAA"/>
    <property type="match status" value="1"/>
</dbReference>
<dbReference type="PROSITE" id="PS00211">
    <property type="entry name" value="ABC_TRANSPORTER_1"/>
    <property type="match status" value="1"/>
</dbReference>
<dbReference type="InterPro" id="IPR003439">
    <property type="entry name" value="ABC_transporter-like_ATP-bd"/>
</dbReference>
<dbReference type="PANTHER" id="PTHR24221:SF276">
    <property type="entry name" value="ABC TRANSPORTER, ATP-BINDING_PERMEASE PROTEIN"/>
    <property type="match status" value="1"/>
</dbReference>
<reference evidence="12" key="2">
    <citation type="journal article" date="2021" name="PeerJ">
        <title>Extensive microbial diversity within the chicken gut microbiome revealed by metagenomics and culture.</title>
        <authorList>
            <person name="Gilroy R."/>
            <person name="Ravi A."/>
            <person name="Getino M."/>
            <person name="Pursley I."/>
            <person name="Horton D.L."/>
            <person name="Alikhan N.F."/>
            <person name="Baker D."/>
            <person name="Gharbi K."/>
            <person name="Hall N."/>
            <person name="Watson M."/>
            <person name="Adriaenssens E.M."/>
            <person name="Foster-Nyarko E."/>
            <person name="Jarju S."/>
            <person name="Secka A."/>
            <person name="Antonio M."/>
            <person name="Oren A."/>
            <person name="Chaudhuri R.R."/>
            <person name="La Ragione R."/>
            <person name="Hildebrand F."/>
            <person name="Pallen M.J."/>
        </authorList>
    </citation>
    <scope>NUCLEOTIDE SEQUENCE</scope>
    <source>
        <strain evidence="12">ChiGjej1B1-22543</strain>
    </source>
</reference>
<comment type="subcellular location">
    <subcellularLocation>
        <location evidence="1">Cell membrane</location>
        <topology evidence="1">Multi-pass membrane protein</topology>
    </subcellularLocation>
</comment>
<keyword evidence="6 12" id="KW-0067">ATP-binding</keyword>
<keyword evidence="8 9" id="KW-0472">Membrane</keyword>
<dbReference type="PROSITE" id="PS50893">
    <property type="entry name" value="ABC_TRANSPORTER_2"/>
    <property type="match status" value="1"/>
</dbReference>
<evidence type="ECO:0000256" key="7">
    <source>
        <dbReference type="ARBA" id="ARBA00022989"/>
    </source>
</evidence>
<evidence type="ECO:0000256" key="5">
    <source>
        <dbReference type="ARBA" id="ARBA00022741"/>
    </source>
</evidence>
<dbReference type="GO" id="GO:0005524">
    <property type="term" value="F:ATP binding"/>
    <property type="evidence" value="ECO:0007669"/>
    <property type="project" value="UniProtKB-KW"/>
</dbReference>
<dbReference type="InterPro" id="IPR017871">
    <property type="entry name" value="ABC_transporter-like_CS"/>
</dbReference>
<evidence type="ECO:0000313" key="12">
    <source>
        <dbReference type="EMBL" id="HIU45092.1"/>
    </source>
</evidence>
<dbReference type="InterPro" id="IPR036640">
    <property type="entry name" value="ABC1_TM_sf"/>
</dbReference>
<keyword evidence="5" id="KW-0547">Nucleotide-binding</keyword>
<evidence type="ECO:0000256" key="8">
    <source>
        <dbReference type="ARBA" id="ARBA00023136"/>
    </source>
</evidence>
<gene>
    <name evidence="12" type="ORF">IAC52_02215</name>
</gene>
<evidence type="ECO:0000256" key="9">
    <source>
        <dbReference type="SAM" id="Phobius"/>
    </source>
</evidence>
<dbReference type="EMBL" id="DVMV01000015">
    <property type="protein sequence ID" value="HIU45092.1"/>
    <property type="molecule type" value="Genomic_DNA"/>
</dbReference>
<evidence type="ECO:0000256" key="6">
    <source>
        <dbReference type="ARBA" id="ARBA00022840"/>
    </source>
</evidence>
<dbReference type="Pfam" id="PF00005">
    <property type="entry name" value="ABC_tran"/>
    <property type="match status" value="1"/>
</dbReference>
<reference evidence="12" key="1">
    <citation type="submission" date="2020-10" db="EMBL/GenBank/DDBJ databases">
        <authorList>
            <person name="Gilroy R."/>
        </authorList>
    </citation>
    <scope>NUCLEOTIDE SEQUENCE</scope>
    <source>
        <strain evidence="12">ChiGjej1B1-22543</strain>
    </source>
</reference>
<dbReference type="GO" id="GO:0005886">
    <property type="term" value="C:plasma membrane"/>
    <property type="evidence" value="ECO:0007669"/>
    <property type="project" value="UniProtKB-SubCell"/>
</dbReference>
<dbReference type="Gene3D" id="1.20.1560.10">
    <property type="entry name" value="ABC transporter type 1, transmembrane domain"/>
    <property type="match status" value="1"/>
</dbReference>
<evidence type="ECO:0000256" key="1">
    <source>
        <dbReference type="ARBA" id="ARBA00004651"/>
    </source>
</evidence>
<name>A0A9D1LNG8_9FIRM</name>
<dbReference type="FunFam" id="3.40.50.300:FF:000854">
    <property type="entry name" value="Multidrug ABC transporter ATP-binding protein"/>
    <property type="match status" value="1"/>
</dbReference>
<feature type="transmembrane region" description="Helical" evidence="9">
    <location>
        <begin position="137"/>
        <end position="155"/>
    </location>
</feature>
<accession>A0A9D1LNG8</accession>
<organism evidence="12 13">
    <name type="scientific">Candidatus Alloenteromonas pullicola</name>
    <dbReference type="NCBI Taxonomy" id="2840784"/>
    <lineage>
        <taxon>Bacteria</taxon>
        <taxon>Bacillati</taxon>
        <taxon>Bacillota</taxon>
        <taxon>Bacillota incertae sedis</taxon>
        <taxon>Candidatus Alloenteromonas</taxon>
    </lineage>
</organism>
<keyword evidence="7 9" id="KW-1133">Transmembrane helix</keyword>
<dbReference type="InterPro" id="IPR039421">
    <property type="entry name" value="Type_1_exporter"/>
</dbReference>
<evidence type="ECO:0000256" key="4">
    <source>
        <dbReference type="ARBA" id="ARBA00022692"/>
    </source>
</evidence>
<dbReference type="GO" id="GO:0140359">
    <property type="term" value="F:ABC-type transporter activity"/>
    <property type="evidence" value="ECO:0007669"/>
    <property type="project" value="InterPro"/>
</dbReference>
<feature type="transmembrane region" description="Helical" evidence="9">
    <location>
        <begin position="241"/>
        <end position="262"/>
    </location>
</feature>
<dbReference type="InterPro" id="IPR003593">
    <property type="entry name" value="AAA+_ATPase"/>
</dbReference>
<dbReference type="InterPro" id="IPR027417">
    <property type="entry name" value="P-loop_NTPase"/>
</dbReference>
<evidence type="ECO:0000256" key="2">
    <source>
        <dbReference type="ARBA" id="ARBA00022448"/>
    </source>
</evidence>
<keyword evidence="2" id="KW-0813">Transport</keyword>
<sequence>MRSLSYLKGHIPATILAPCLKVVECICELVVPFLVKAIIDNGLSEDGSHFRDASYILTLSSIILALSFVGFGATMVTQYVASKVSCEFGYRLRDGIYKKMNAVSSLQLQSYGKAKALNLLSNDSFSLQNGLFMFMRLLVRAPFLTLGSIVASFILNVYAGIAVVCALALCAAVVAAILLITPKRYKAIQSDLDKINLSGGDAISGARVIRSFNKQESSAEGFVKLSESYRSKSNSLARVNAFLNPLTFGLVNLAIVAIFYLGSYQFDYSGLSVGSIVAIMSLLTQSLTSLIQFSRLVTSLSKAYASKVRIDGFLTLPISIVSGDKDLPEVRMGETIFELRRASVSYGGESHALDGIDFHLDRGERIGILGGTGSGKSTLIGLLMRFLDPSEGEVLYGGVNLKELKLDQLRAQVGLVLQNKELFKGTIRDNICLGREYGDEQIKEALRIAQAEEFVSGYPDWVDHEVEEGGANFSGGQKQRLLIARAVLSHRSILILDDSTSALDYKTDAKVRSALSKIEGVSVLLISQRATSIKDCDRIYVLDGGKLVGVGKHDELLSSCRVYRETFEAQVN</sequence>
<keyword evidence="3" id="KW-1003">Cell membrane</keyword>
<feature type="transmembrane region" description="Helical" evidence="9">
    <location>
        <begin position="12"/>
        <end position="35"/>
    </location>
</feature>
<dbReference type="AlphaFoldDB" id="A0A9D1LNG8"/>
<dbReference type="Gene3D" id="3.40.50.300">
    <property type="entry name" value="P-loop containing nucleotide triphosphate hydrolases"/>
    <property type="match status" value="1"/>
</dbReference>
<feature type="domain" description="ABC transporter" evidence="10">
    <location>
        <begin position="330"/>
        <end position="569"/>
    </location>
</feature>
<dbReference type="PROSITE" id="PS50929">
    <property type="entry name" value="ABC_TM1F"/>
    <property type="match status" value="1"/>
</dbReference>
<dbReference type="Proteomes" id="UP000824070">
    <property type="component" value="Unassembled WGS sequence"/>
</dbReference>
<feature type="transmembrane region" description="Helical" evidence="9">
    <location>
        <begin position="55"/>
        <end position="81"/>
    </location>
</feature>
<feature type="transmembrane region" description="Helical" evidence="9">
    <location>
        <begin position="161"/>
        <end position="180"/>
    </location>
</feature>
<comment type="caution">
    <text evidence="12">The sequence shown here is derived from an EMBL/GenBank/DDBJ whole genome shotgun (WGS) entry which is preliminary data.</text>
</comment>
<evidence type="ECO:0000259" key="10">
    <source>
        <dbReference type="PROSITE" id="PS50893"/>
    </source>
</evidence>
<dbReference type="Pfam" id="PF00664">
    <property type="entry name" value="ABC_membrane"/>
    <property type="match status" value="1"/>
</dbReference>
<protein>
    <submittedName>
        <fullName evidence="12">ABC transporter ATP-binding protein</fullName>
    </submittedName>
</protein>
<dbReference type="GO" id="GO:0016887">
    <property type="term" value="F:ATP hydrolysis activity"/>
    <property type="evidence" value="ECO:0007669"/>
    <property type="project" value="InterPro"/>
</dbReference>
<evidence type="ECO:0000256" key="3">
    <source>
        <dbReference type="ARBA" id="ARBA00022475"/>
    </source>
</evidence>
<dbReference type="CDD" id="cd18548">
    <property type="entry name" value="ABC_6TM_Tm287_like"/>
    <property type="match status" value="1"/>
</dbReference>
<dbReference type="PANTHER" id="PTHR24221">
    <property type="entry name" value="ATP-BINDING CASSETTE SUB-FAMILY B"/>
    <property type="match status" value="1"/>
</dbReference>
<feature type="transmembrane region" description="Helical" evidence="9">
    <location>
        <begin position="268"/>
        <end position="291"/>
    </location>
</feature>
<keyword evidence="4 9" id="KW-0812">Transmembrane</keyword>